<protein>
    <submittedName>
        <fullName evidence="1">Uncharacterized conserved protein YdeI, YjbR/CyaY-like superfamily, DUF1801 family</fullName>
    </submittedName>
</protein>
<gene>
    <name evidence="1" type="ORF">SAMN05421640_2158</name>
</gene>
<dbReference type="Proteomes" id="UP000198393">
    <property type="component" value="Unassembled WGS sequence"/>
</dbReference>
<evidence type="ECO:0000313" key="1">
    <source>
        <dbReference type="EMBL" id="SNT04856.1"/>
    </source>
</evidence>
<sequence length="191" mass="22769">MAIFFPTPQDFRKWLEENHKSETELWVGYYKKATGKPSITWPESVDQALCYGWIDGIRKRIDDEAYQVRFTPRKPNSHWSNVNIKRIEELTKEKQVTKAGLEAYKKRKLENSGRASFEQKEVKLSKDFETRMKANKKAWTFFTSKLAPSYRKQSIWWVMSAKREETREKRLITLIECSGREEKIPPLKWSK</sequence>
<accession>A0A239JFP3</accession>
<dbReference type="Pfam" id="PF13376">
    <property type="entry name" value="OmdA"/>
    <property type="match status" value="1"/>
</dbReference>
<evidence type="ECO:0000313" key="2">
    <source>
        <dbReference type="Proteomes" id="UP000198393"/>
    </source>
</evidence>
<reference evidence="1 2" key="1">
    <citation type="submission" date="2017-06" db="EMBL/GenBank/DDBJ databases">
        <authorList>
            <person name="Kim H.J."/>
            <person name="Triplett B.A."/>
        </authorList>
    </citation>
    <scope>NUCLEOTIDE SEQUENCE [LARGE SCALE GENOMIC DNA]</scope>
    <source>
        <strain evidence="1 2">DSM 19307</strain>
    </source>
</reference>
<organism evidence="1 2">
    <name type="scientific">Ekhidna lutea</name>
    <dbReference type="NCBI Taxonomy" id="447679"/>
    <lineage>
        <taxon>Bacteria</taxon>
        <taxon>Pseudomonadati</taxon>
        <taxon>Bacteroidota</taxon>
        <taxon>Cytophagia</taxon>
        <taxon>Cytophagales</taxon>
        <taxon>Reichenbachiellaceae</taxon>
        <taxon>Ekhidna</taxon>
    </lineage>
</organism>
<proteinExistence type="predicted"/>
<dbReference type="RefSeq" id="WP_221406704.1">
    <property type="nucleotide sequence ID" value="NZ_FZPD01000003.1"/>
</dbReference>
<dbReference type="AlphaFoldDB" id="A0A239JFP3"/>
<keyword evidence="2" id="KW-1185">Reference proteome</keyword>
<dbReference type="EMBL" id="FZPD01000003">
    <property type="protein sequence ID" value="SNT04856.1"/>
    <property type="molecule type" value="Genomic_DNA"/>
</dbReference>
<name>A0A239JFP3_EKHLU</name>